<proteinExistence type="predicted"/>
<evidence type="ECO:0000256" key="1">
    <source>
        <dbReference type="SAM" id="MobiDB-lite"/>
    </source>
</evidence>
<reference evidence="2 3" key="1">
    <citation type="journal article" date="2008" name="Nature">
        <title>The Trichoplax genome and the nature of placozoans.</title>
        <authorList>
            <person name="Srivastava M."/>
            <person name="Begovic E."/>
            <person name="Chapman J."/>
            <person name="Putnam N.H."/>
            <person name="Hellsten U."/>
            <person name="Kawashima T."/>
            <person name="Kuo A."/>
            <person name="Mitros T."/>
            <person name="Salamov A."/>
            <person name="Carpenter M.L."/>
            <person name="Signorovitch A.Y."/>
            <person name="Moreno M.A."/>
            <person name="Kamm K."/>
            <person name="Grimwood J."/>
            <person name="Schmutz J."/>
            <person name="Shapiro H."/>
            <person name="Grigoriev I.V."/>
            <person name="Buss L.W."/>
            <person name="Schierwater B."/>
            <person name="Dellaporta S.L."/>
            <person name="Rokhsar D.S."/>
        </authorList>
    </citation>
    <scope>NUCLEOTIDE SEQUENCE [LARGE SCALE GENOMIC DNA]</scope>
    <source>
        <strain evidence="2 3">Grell-BS-1999</strain>
    </source>
</reference>
<dbReference type="CTD" id="6754867"/>
<dbReference type="Proteomes" id="UP000009022">
    <property type="component" value="Unassembled WGS sequence"/>
</dbReference>
<evidence type="ECO:0000313" key="3">
    <source>
        <dbReference type="Proteomes" id="UP000009022"/>
    </source>
</evidence>
<sequence length="308" mass="33113">MVKPQAFSDTTLEAETTFIDNQDAKLTNHNKDDAGSLVSGSSGNLNDVLNVVYGTSSEDTQGDSPCGPLVDYDKLDDKNTSSDAVGFDNLGLEVEAESTQLVDYDKLDHKTTNSGAGGFDNPGLEVEVKSTQNATHNLETTVSDYDAPLQSCDKPPTTGEDHSPFGSGPGPFENDPIENDTEDLFSTAYVNQAFDIGPESANVNDKREDNDVKQNQIKDSPLSAKKQPVEEADTTSKDIPSAQTESNKQADHKDESDEDHHSDSSSVASSSSGNYDDIFHAIYGRKQNQVGAENYQEKNSPGDDGSDE</sequence>
<dbReference type="InParanoid" id="B3RZ26"/>
<dbReference type="HOGENOM" id="CLU_904078_0_0_1"/>
<dbReference type="RefSeq" id="XP_002113655.1">
    <property type="nucleotide sequence ID" value="XM_002113619.1"/>
</dbReference>
<dbReference type="AlphaFoldDB" id="B3RZ26"/>
<evidence type="ECO:0000313" key="2">
    <source>
        <dbReference type="EMBL" id="EDV24129.1"/>
    </source>
</evidence>
<dbReference type="EMBL" id="DS985246">
    <property type="protein sequence ID" value="EDV24129.1"/>
    <property type="molecule type" value="Genomic_DNA"/>
</dbReference>
<gene>
    <name evidence="2" type="ORF">TRIADDRAFT_57303</name>
</gene>
<feature type="compositionally biased region" description="Basic and acidic residues" evidence="1">
    <location>
        <begin position="248"/>
        <end position="263"/>
    </location>
</feature>
<protein>
    <submittedName>
        <fullName evidence="2">Uncharacterized protein</fullName>
    </submittedName>
</protein>
<feature type="compositionally biased region" description="Polar residues" evidence="1">
    <location>
        <begin position="237"/>
        <end position="247"/>
    </location>
</feature>
<dbReference type="KEGG" id="tad:TRIADDRAFT_57303"/>
<accession>B3RZ26</accession>
<dbReference type="GeneID" id="6754867"/>
<organism evidence="2 3">
    <name type="scientific">Trichoplax adhaerens</name>
    <name type="common">Trichoplax reptans</name>
    <dbReference type="NCBI Taxonomy" id="10228"/>
    <lineage>
        <taxon>Eukaryota</taxon>
        <taxon>Metazoa</taxon>
        <taxon>Placozoa</taxon>
        <taxon>Uniplacotomia</taxon>
        <taxon>Trichoplacea</taxon>
        <taxon>Trichoplacidae</taxon>
        <taxon>Trichoplax</taxon>
    </lineage>
</organism>
<keyword evidence="3" id="KW-1185">Reference proteome</keyword>
<feature type="region of interest" description="Disordered" evidence="1">
    <location>
        <begin position="146"/>
        <end position="308"/>
    </location>
</feature>
<name>B3RZ26_TRIAD</name>